<feature type="transmembrane region" description="Helical" evidence="1">
    <location>
        <begin position="334"/>
        <end position="354"/>
    </location>
</feature>
<name>A0ABV9TTI8_9ACTN</name>
<keyword evidence="3" id="KW-1185">Reference proteome</keyword>
<accession>A0ABV9TTI8</accession>
<dbReference type="RefSeq" id="WP_378252438.1">
    <property type="nucleotide sequence ID" value="NZ_JBHSIT010000001.1"/>
</dbReference>
<organism evidence="2 3">
    <name type="scientific">Actinomadura gamaensis</name>
    <dbReference type="NCBI Taxonomy" id="1763541"/>
    <lineage>
        <taxon>Bacteria</taxon>
        <taxon>Bacillati</taxon>
        <taxon>Actinomycetota</taxon>
        <taxon>Actinomycetes</taxon>
        <taxon>Streptosporangiales</taxon>
        <taxon>Thermomonosporaceae</taxon>
        <taxon>Actinomadura</taxon>
    </lineage>
</organism>
<sequence>MSQVIAPPAPSAVPAARRRRSLPWPLLLGCAAQVLLRLWLARARTGPVADPDETGYLAAARWLAGGPGADLSHNTFYQAGYPLLLAPAHWFSQSPATVYAAVIAINALAGAALFPLGYAALRRFGLGRNAALPLSFAAALLPATTFFGLFALTDAVLPALLLGWLLLLDRFVRTGRAVDGAAASLVAVYAYFTHSRGEVVLAVHVLALLATRRRAMWAGLVAVAGGYLAASAVNDALRHALYPSGTRDLAALLHDRLLSVSGQAWTISGMFGQVWYLVVGTWGLAGIGLAATFAALARKDARLMAGILLTTTFGIAYASEAALPDEHRVGNFVYGRYLACLALAYVLIALAVLFRATARDALRAAAAGGLVAAGTGAVVLVYAGERLRTHQFIGFDFPETSFLTQDRTDFRLAVATFAAYGLLIGLLAARWLGGARTVATALAAVNAAALVHIAGDGERVRPVPPLPAASERGGVVIDYSVHWTGRTKLIDPVWWTRIGWIDARHQSAPHGVCTVVVPRGPSGAALDRTWPHRPAGWLPREGGYGVGRWVAWYDPRCGTS</sequence>
<feature type="transmembrane region" description="Helical" evidence="1">
    <location>
        <begin position="410"/>
        <end position="429"/>
    </location>
</feature>
<feature type="transmembrane region" description="Helical" evidence="1">
    <location>
        <begin position="303"/>
        <end position="322"/>
    </location>
</feature>
<evidence type="ECO:0008006" key="4">
    <source>
        <dbReference type="Google" id="ProtNLM"/>
    </source>
</evidence>
<feature type="transmembrane region" description="Helical" evidence="1">
    <location>
        <begin position="98"/>
        <end position="121"/>
    </location>
</feature>
<feature type="transmembrane region" description="Helical" evidence="1">
    <location>
        <begin position="133"/>
        <end position="166"/>
    </location>
</feature>
<feature type="transmembrane region" description="Helical" evidence="1">
    <location>
        <begin position="215"/>
        <end position="233"/>
    </location>
</feature>
<gene>
    <name evidence="2" type="ORF">ACFPCY_05460</name>
</gene>
<proteinExistence type="predicted"/>
<dbReference type="EMBL" id="JBHSIT010000001">
    <property type="protein sequence ID" value="MFC4906756.1"/>
    <property type="molecule type" value="Genomic_DNA"/>
</dbReference>
<evidence type="ECO:0000313" key="2">
    <source>
        <dbReference type="EMBL" id="MFC4906756.1"/>
    </source>
</evidence>
<protein>
    <recommendedName>
        <fullName evidence="4">Glycosyltransferase RgtA/B/C/D-like domain-containing protein</fullName>
    </recommendedName>
</protein>
<comment type="caution">
    <text evidence="2">The sequence shown here is derived from an EMBL/GenBank/DDBJ whole genome shotgun (WGS) entry which is preliminary data.</text>
</comment>
<keyword evidence="1" id="KW-0472">Membrane</keyword>
<dbReference type="Proteomes" id="UP001595872">
    <property type="component" value="Unassembled WGS sequence"/>
</dbReference>
<evidence type="ECO:0000313" key="3">
    <source>
        <dbReference type="Proteomes" id="UP001595872"/>
    </source>
</evidence>
<evidence type="ECO:0000256" key="1">
    <source>
        <dbReference type="SAM" id="Phobius"/>
    </source>
</evidence>
<feature type="transmembrane region" description="Helical" evidence="1">
    <location>
        <begin position="21"/>
        <end position="40"/>
    </location>
</feature>
<feature type="transmembrane region" description="Helical" evidence="1">
    <location>
        <begin position="361"/>
        <end position="383"/>
    </location>
</feature>
<keyword evidence="1" id="KW-1133">Transmembrane helix</keyword>
<reference evidence="3" key="1">
    <citation type="journal article" date="2019" name="Int. J. Syst. Evol. Microbiol.">
        <title>The Global Catalogue of Microorganisms (GCM) 10K type strain sequencing project: providing services to taxonomists for standard genome sequencing and annotation.</title>
        <authorList>
            <consortium name="The Broad Institute Genomics Platform"/>
            <consortium name="The Broad Institute Genome Sequencing Center for Infectious Disease"/>
            <person name="Wu L."/>
            <person name="Ma J."/>
        </authorList>
    </citation>
    <scope>NUCLEOTIDE SEQUENCE [LARGE SCALE GENOMIC DNA]</scope>
    <source>
        <strain evidence="3">KLKA75</strain>
    </source>
</reference>
<keyword evidence="1" id="KW-0812">Transmembrane</keyword>
<feature type="transmembrane region" description="Helical" evidence="1">
    <location>
        <begin position="274"/>
        <end position="296"/>
    </location>
</feature>